<comment type="catalytic activity">
    <reaction evidence="1">
        <text>Hydrolysis of terminal non-reducing N-acetyl-D-hexosamine residues in N-acetyl-beta-D-hexosaminides.</text>
        <dbReference type="EC" id="3.2.1.52"/>
    </reaction>
</comment>
<dbReference type="PANTHER" id="PTHR22600:SF57">
    <property type="entry name" value="BETA-N-ACETYLHEXOSAMINIDASE"/>
    <property type="match status" value="1"/>
</dbReference>
<gene>
    <name evidence="9" type="ORF">C8N47_12321</name>
</gene>
<dbReference type="GO" id="GO:0004563">
    <property type="term" value="F:beta-N-acetylhexosaminidase activity"/>
    <property type="evidence" value="ECO:0007669"/>
    <property type="project" value="UniProtKB-EC"/>
</dbReference>
<organism evidence="9 10">
    <name type="scientific">Mangrovibacterium marinum</name>
    <dbReference type="NCBI Taxonomy" id="1639118"/>
    <lineage>
        <taxon>Bacteria</taxon>
        <taxon>Pseudomonadati</taxon>
        <taxon>Bacteroidota</taxon>
        <taxon>Bacteroidia</taxon>
        <taxon>Marinilabiliales</taxon>
        <taxon>Prolixibacteraceae</taxon>
        <taxon>Mangrovibacterium</taxon>
    </lineage>
</organism>
<evidence type="ECO:0000256" key="3">
    <source>
        <dbReference type="ARBA" id="ARBA00012663"/>
    </source>
</evidence>
<dbReference type="EC" id="3.2.1.52" evidence="3"/>
<evidence type="ECO:0000256" key="1">
    <source>
        <dbReference type="ARBA" id="ARBA00001231"/>
    </source>
</evidence>
<dbReference type="RefSeq" id="WP_107823617.1">
    <property type="nucleotide sequence ID" value="NZ_QAAD01000023.1"/>
</dbReference>
<dbReference type="Gene3D" id="2.60.120.260">
    <property type="entry name" value="Galactose-binding domain-like"/>
    <property type="match status" value="1"/>
</dbReference>
<dbReference type="Pfam" id="PF02838">
    <property type="entry name" value="Glyco_hydro_20b"/>
    <property type="match status" value="1"/>
</dbReference>
<comment type="similarity">
    <text evidence="2">Belongs to the glycosyl hydrolase 20 family.</text>
</comment>
<keyword evidence="10" id="KW-1185">Reference proteome</keyword>
<keyword evidence="5" id="KW-0326">Glycosidase</keyword>
<dbReference type="SUPFAM" id="SSF49785">
    <property type="entry name" value="Galactose-binding domain-like"/>
    <property type="match status" value="1"/>
</dbReference>
<dbReference type="InterPro" id="IPR059177">
    <property type="entry name" value="GH29D-like_dom"/>
</dbReference>
<evidence type="ECO:0000313" key="9">
    <source>
        <dbReference type="EMBL" id="PTN06300.1"/>
    </source>
</evidence>
<dbReference type="Gene3D" id="3.20.20.80">
    <property type="entry name" value="Glycosidases"/>
    <property type="match status" value="1"/>
</dbReference>
<dbReference type="InterPro" id="IPR008979">
    <property type="entry name" value="Galactose-bd-like_sf"/>
</dbReference>
<evidence type="ECO:0000256" key="5">
    <source>
        <dbReference type="ARBA" id="ARBA00023295"/>
    </source>
</evidence>
<evidence type="ECO:0000256" key="4">
    <source>
        <dbReference type="ARBA" id="ARBA00022801"/>
    </source>
</evidence>
<dbReference type="InterPro" id="IPR017853">
    <property type="entry name" value="GH"/>
</dbReference>
<dbReference type="GO" id="GO:0005975">
    <property type="term" value="P:carbohydrate metabolic process"/>
    <property type="evidence" value="ECO:0007669"/>
    <property type="project" value="InterPro"/>
</dbReference>
<accession>A0A2T5BXZ0</accession>
<evidence type="ECO:0000256" key="6">
    <source>
        <dbReference type="PIRSR" id="PIRSR625705-1"/>
    </source>
</evidence>
<dbReference type="Pfam" id="PF13290">
    <property type="entry name" value="CHB_HEX_C_1"/>
    <property type="match status" value="1"/>
</dbReference>
<evidence type="ECO:0000313" key="10">
    <source>
        <dbReference type="Proteomes" id="UP000243525"/>
    </source>
</evidence>
<dbReference type="Gene3D" id="3.30.379.10">
    <property type="entry name" value="Chitobiase/beta-hexosaminidase domain 2-like"/>
    <property type="match status" value="1"/>
</dbReference>
<comment type="caution">
    <text evidence="9">The sequence shown here is derived from an EMBL/GenBank/DDBJ whole genome shotgun (WGS) entry which is preliminary data.</text>
</comment>
<reference evidence="9 10" key="1">
    <citation type="submission" date="2018-04" db="EMBL/GenBank/DDBJ databases">
        <title>Genomic Encyclopedia of Archaeal and Bacterial Type Strains, Phase II (KMG-II): from individual species to whole genera.</title>
        <authorList>
            <person name="Goeker M."/>
        </authorList>
    </citation>
    <scope>NUCLEOTIDE SEQUENCE [LARGE SCALE GENOMIC DNA]</scope>
    <source>
        <strain evidence="9 10">DSM 28823</strain>
    </source>
</reference>
<dbReference type="PANTHER" id="PTHR22600">
    <property type="entry name" value="BETA-HEXOSAMINIDASE"/>
    <property type="match status" value="1"/>
</dbReference>
<dbReference type="GO" id="GO:0030203">
    <property type="term" value="P:glycosaminoglycan metabolic process"/>
    <property type="evidence" value="ECO:0007669"/>
    <property type="project" value="TreeGrafter"/>
</dbReference>
<feature type="domain" description="F5/8 type C" evidence="8">
    <location>
        <begin position="614"/>
        <end position="745"/>
    </location>
</feature>
<dbReference type="SUPFAM" id="SSF51445">
    <property type="entry name" value="(Trans)glycosidases"/>
    <property type="match status" value="1"/>
</dbReference>
<dbReference type="PROSITE" id="PS51257">
    <property type="entry name" value="PROKAR_LIPOPROTEIN"/>
    <property type="match status" value="1"/>
</dbReference>
<dbReference type="CDD" id="cd06563">
    <property type="entry name" value="GH20_chitobiase-like"/>
    <property type="match status" value="1"/>
</dbReference>
<dbReference type="Pfam" id="PF00754">
    <property type="entry name" value="F5_F8_type_C"/>
    <property type="match status" value="1"/>
</dbReference>
<evidence type="ECO:0000259" key="8">
    <source>
        <dbReference type="PROSITE" id="PS50022"/>
    </source>
</evidence>
<dbReference type="AlphaFoldDB" id="A0A2T5BXZ0"/>
<dbReference type="InterPro" id="IPR025705">
    <property type="entry name" value="Beta_hexosaminidase_sua/sub"/>
</dbReference>
<dbReference type="OrthoDB" id="1090159at2"/>
<dbReference type="PRINTS" id="PR00738">
    <property type="entry name" value="GLHYDRLASE20"/>
</dbReference>
<dbReference type="Proteomes" id="UP000243525">
    <property type="component" value="Unassembled WGS sequence"/>
</dbReference>
<proteinExistence type="inferred from homology"/>
<dbReference type="Pfam" id="PF00728">
    <property type="entry name" value="Glyco_hydro_20"/>
    <property type="match status" value="1"/>
</dbReference>
<dbReference type="InterPro" id="IPR000421">
    <property type="entry name" value="FA58C"/>
</dbReference>
<dbReference type="SUPFAM" id="SSF55545">
    <property type="entry name" value="beta-N-acetylhexosaminidase-like domain"/>
    <property type="match status" value="1"/>
</dbReference>
<dbReference type="PROSITE" id="PS50022">
    <property type="entry name" value="FA58C_3"/>
    <property type="match status" value="1"/>
</dbReference>
<evidence type="ECO:0000256" key="2">
    <source>
        <dbReference type="ARBA" id="ARBA00006285"/>
    </source>
</evidence>
<feature type="chain" id="PRO_5015693538" description="beta-N-acetylhexosaminidase" evidence="7">
    <location>
        <begin position="25"/>
        <end position="774"/>
    </location>
</feature>
<evidence type="ECO:0000256" key="7">
    <source>
        <dbReference type="SAM" id="SignalP"/>
    </source>
</evidence>
<dbReference type="InterPro" id="IPR015882">
    <property type="entry name" value="HEX_bac_N"/>
</dbReference>
<keyword evidence="7" id="KW-0732">Signal</keyword>
<name>A0A2T5BXZ0_9BACT</name>
<dbReference type="InterPro" id="IPR029018">
    <property type="entry name" value="Hex-like_dom2"/>
</dbReference>
<sequence length="774" mass="86365">MKLTIYTLALIVCCLFAGCNARQAASPDAAPAVVPAPVAVEKGEGYFKLSKNTTYFVEDDLQQQLADRFFKGLELALGGCPKQMQDPDKADILFQSATGLGDEAYRLEITPRKIRVEAETESGFFYATQTLRLLLPAAIEAASAETENAEYRLPALAMTDYPRFAYRGLMLDVSRYFIPKETVLEIIDAMAMLKMNKLHLHLVDDNGWRIEIKKYPKLTDVGAWRVERDEPFPARPNALPGEKATIGGFYTQDDIREMVNYAGQRQVEIIPEIEMPAHTNSSLAAYPELACSVVHKPITVLSGLGGKNAEIIYCAGKEKVFHFLEDVIDEVAELFPSKYIHLGGDEAAKTYWKRCPDCQARMKAEKLPNEEELQSYFMKRMSRNVQSKGKEVLGWDELTNSELPDDAIIFGWRGDGQAALKAARQGHRFVLTPAKKLYLIRYQGPQWFEPLTYFGNNTLQDVYNYEPVGDNWEPGLDSLLMGVQGSLWTEFCNAPEDVEYLVFPRLVALAEVAWSPKGTKNWPGFLPALDNYLAHLEQKGITYARSMYNIDHLVRPSNGTLLVGLSCIRPDVEIRLTTDGSEPTANSAGYTDSLRVEKATVIKAATFRKGVQTGKTLTLDLLKNKATACPVTAENGRAYVLTNGLRGSDRHSDFEWAGWYNQDAVFEVDLGREQPISAVTLGTVSNAGMGVFRPAKVRLLVSDDQTNYTTVAEITESDESIFEAGTKIKDLDFGELNVRGRYLKIEAQNPGHCPPGLPRVGQATWMYFDELMVH</sequence>
<dbReference type="EMBL" id="QAAD01000023">
    <property type="protein sequence ID" value="PTN06300.1"/>
    <property type="molecule type" value="Genomic_DNA"/>
</dbReference>
<keyword evidence="4" id="KW-0378">Hydrolase</keyword>
<feature type="signal peptide" evidence="7">
    <location>
        <begin position="1"/>
        <end position="24"/>
    </location>
</feature>
<protein>
    <recommendedName>
        <fullName evidence="3">beta-N-acetylhexosaminidase</fullName>
        <ecNumber evidence="3">3.2.1.52</ecNumber>
    </recommendedName>
</protein>
<dbReference type="InterPro" id="IPR015883">
    <property type="entry name" value="Glyco_hydro_20_cat"/>
</dbReference>
<dbReference type="GO" id="GO:0016020">
    <property type="term" value="C:membrane"/>
    <property type="evidence" value="ECO:0007669"/>
    <property type="project" value="TreeGrafter"/>
</dbReference>
<feature type="active site" description="Proton donor" evidence="6">
    <location>
        <position position="346"/>
    </location>
</feature>